<comment type="function">
    <text evidence="7">Catalyzes the interconversion of L-alanine and D-alanine. May also act on other amino acids.</text>
</comment>
<evidence type="ECO:0000259" key="8">
    <source>
        <dbReference type="SMART" id="SM01005"/>
    </source>
</evidence>
<dbReference type="InterPro" id="IPR000821">
    <property type="entry name" value="Ala_racemase"/>
</dbReference>
<protein>
    <recommendedName>
        <fullName evidence="4 7">Alanine racemase</fullName>
        <ecNumber evidence="4 7">5.1.1.1</ecNumber>
    </recommendedName>
</protein>
<keyword evidence="6 7" id="KW-0413">Isomerase</keyword>
<keyword evidence="5 7" id="KW-0663">Pyridoxal phosphate</keyword>
<evidence type="ECO:0000256" key="2">
    <source>
        <dbReference type="ARBA" id="ARBA00001933"/>
    </source>
</evidence>
<dbReference type="PANTHER" id="PTHR30511:SF0">
    <property type="entry name" value="ALANINE RACEMASE, CATABOLIC-RELATED"/>
    <property type="match status" value="1"/>
</dbReference>
<name>A0ABV2EJV2_9CAUL</name>
<dbReference type="PRINTS" id="PR00992">
    <property type="entry name" value="ALARACEMASE"/>
</dbReference>
<dbReference type="CDD" id="cd00430">
    <property type="entry name" value="PLPDE_III_AR"/>
    <property type="match status" value="1"/>
</dbReference>
<feature type="binding site" evidence="7">
    <location>
        <position position="308"/>
    </location>
    <ligand>
        <name>substrate</name>
    </ligand>
</feature>
<dbReference type="InterPro" id="IPR001608">
    <property type="entry name" value="Ala_racemase_N"/>
</dbReference>
<gene>
    <name evidence="9" type="ORF">ABID41_002442</name>
</gene>
<feature type="domain" description="Alanine racemase C-terminal" evidence="8">
    <location>
        <begin position="239"/>
        <end position="362"/>
    </location>
</feature>
<evidence type="ECO:0000256" key="4">
    <source>
        <dbReference type="ARBA" id="ARBA00013089"/>
    </source>
</evidence>
<accession>A0ABV2EJV2</accession>
<feature type="active site" description="Proton acceptor; specific for D-alanine" evidence="7">
    <location>
        <position position="37"/>
    </location>
</feature>
<comment type="caution">
    <text evidence="9">The sequence shown here is derived from an EMBL/GenBank/DDBJ whole genome shotgun (WGS) entry which is preliminary data.</text>
</comment>
<evidence type="ECO:0000256" key="7">
    <source>
        <dbReference type="HAMAP-Rule" id="MF_01201"/>
    </source>
</evidence>
<dbReference type="InterPro" id="IPR009006">
    <property type="entry name" value="Ala_racemase/Decarboxylase_C"/>
</dbReference>
<dbReference type="InterPro" id="IPR011079">
    <property type="entry name" value="Ala_racemase_C"/>
</dbReference>
<dbReference type="Pfam" id="PF01168">
    <property type="entry name" value="Ala_racemase_N"/>
    <property type="match status" value="1"/>
</dbReference>
<dbReference type="EMBL" id="JBEPLU010000002">
    <property type="protein sequence ID" value="MET3527324.1"/>
    <property type="molecule type" value="Genomic_DNA"/>
</dbReference>
<dbReference type="InterPro" id="IPR029066">
    <property type="entry name" value="PLP-binding_barrel"/>
</dbReference>
<proteinExistence type="inferred from homology"/>
<feature type="active site" description="Proton acceptor; specific for L-alanine" evidence="7">
    <location>
        <position position="260"/>
    </location>
</feature>
<dbReference type="Proteomes" id="UP001549110">
    <property type="component" value="Unassembled WGS sequence"/>
</dbReference>
<dbReference type="Gene3D" id="2.40.37.10">
    <property type="entry name" value="Lyase, Ornithine Decarboxylase, Chain A, domain 1"/>
    <property type="match status" value="1"/>
</dbReference>
<dbReference type="EC" id="5.1.1.1" evidence="4 7"/>
<feature type="binding site" evidence="7">
    <location>
        <position position="138"/>
    </location>
    <ligand>
        <name>substrate</name>
    </ligand>
</feature>
<reference evidence="9 10" key="1">
    <citation type="submission" date="2024-06" db="EMBL/GenBank/DDBJ databases">
        <title>Genomic Encyclopedia of Type Strains, Phase IV (KMG-IV): sequencing the most valuable type-strain genomes for metagenomic binning, comparative biology and taxonomic classification.</title>
        <authorList>
            <person name="Goeker M."/>
        </authorList>
    </citation>
    <scope>NUCLEOTIDE SEQUENCE [LARGE SCALE GENOMIC DNA]</scope>
    <source>
        <strain evidence="9 10">DSM 17809</strain>
    </source>
</reference>
<dbReference type="SUPFAM" id="SSF50621">
    <property type="entry name" value="Alanine racemase C-terminal domain-like"/>
    <property type="match status" value="1"/>
</dbReference>
<evidence type="ECO:0000256" key="5">
    <source>
        <dbReference type="ARBA" id="ARBA00022898"/>
    </source>
</evidence>
<dbReference type="PANTHER" id="PTHR30511">
    <property type="entry name" value="ALANINE RACEMASE"/>
    <property type="match status" value="1"/>
</dbReference>
<dbReference type="SUPFAM" id="SSF51419">
    <property type="entry name" value="PLP-binding barrel"/>
    <property type="match status" value="1"/>
</dbReference>
<feature type="modified residue" description="N6-(pyridoxal phosphate)lysine" evidence="7">
    <location>
        <position position="37"/>
    </location>
</feature>
<dbReference type="NCBIfam" id="TIGR00492">
    <property type="entry name" value="alr"/>
    <property type="match status" value="1"/>
</dbReference>
<sequence>MPFPTAARLTIDLDALARNLAVLRIAAGGAQAAPVIKADGYGLGAGPIGRRLWAEGCKAFFVARLSEGESLRAELGPNRPATIYVLDGFIPGAGSRLIAADLTPVLASLPQIDAASAFAAAQGRALPVALQVDTGMNRQGLALDEAKALAASPDRLRHLDVRLLMSHLGSATDPADARNALQRSRFDAIRPLFPKAQASFAASAGIMLGPDYRAELIRPGISLYGGGPEERPDDRLEAVATFEAPILYIRSVAPGEIIGYGSSVVATRPMRLAIIAAGYADGIIRSSGKGGGYAWFAGARRPLVIVTMDLIAIDIGDDPAAIGQYVELLGENVPIDEAAEAAGTVAHECLVRLGGRAERVYVGAV</sequence>
<comment type="similarity">
    <text evidence="3 7">Belongs to the alanine racemase family.</text>
</comment>
<evidence type="ECO:0000313" key="10">
    <source>
        <dbReference type="Proteomes" id="UP001549110"/>
    </source>
</evidence>
<dbReference type="Gene3D" id="3.20.20.10">
    <property type="entry name" value="Alanine racemase"/>
    <property type="match status" value="1"/>
</dbReference>
<dbReference type="InterPro" id="IPR020622">
    <property type="entry name" value="Ala_racemase_pyridoxalP-BS"/>
</dbReference>
<evidence type="ECO:0000256" key="3">
    <source>
        <dbReference type="ARBA" id="ARBA00007880"/>
    </source>
</evidence>
<dbReference type="RefSeq" id="WP_331932290.1">
    <property type="nucleotide sequence ID" value="NZ_JBEPLU010000002.1"/>
</dbReference>
<evidence type="ECO:0000256" key="6">
    <source>
        <dbReference type="ARBA" id="ARBA00023235"/>
    </source>
</evidence>
<evidence type="ECO:0000313" key="9">
    <source>
        <dbReference type="EMBL" id="MET3527324.1"/>
    </source>
</evidence>
<dbReference type="SMART" id="SM01005">
    <property type="entry name" value="Ala_racemase_C"/>
    <property type="match status" value="1"/>
</dbReference>
<dbReference type="HAMAP" id="MF_01201">
    <property type="entry name" value="Ala_racemase"/>
    <property type="match status" value="1"/>
</dbReference>
<organism evidence="9 10">
    <name type="scientific">Phenylobacterium koreense</name>
    <dbReference type="NCBI Taxonomy" id="266125"/>
    <lineage>
        <taxon>Bacteria</taxon>
        <taxon>Pseudomonadati</taxon>
        <taxon>Pseudomonadota</taxon>
        <taxon>Alphaproteobacteria</taxon>
        <taxon>Caulobacterales</taxon>
        <taxon>Caulobacteraceae</taxon>
        <taxon>Phenylobacterium</taxon>
    </lineage>
</organism>
<comment type="catalytic activity">
    <reaction evidence="1 7">
        <text>L-alanine = D-alanine</text>
        <dbReference type="Rhea" id="RHEA:20249"/>
        <dbReference type="ChEBI" id="CHEBI:57416"/>
        <dbReference type="ChEBI" id="CHEBI:57972"/>
        <dbReference type="EC" id="5.1.1.1"/>
    </reaction>
</comment>
<comment type="pathway">
    <text evidence="7">Amino-acid biosynthesis; D-alanine biosynthesis; D-alanine from L-alanine: step 1/1.</text>
</comment>
<dbReference type="PROSITE" id="PS00395">
    <property type="entry name" value="ALANINE_RACEMASE"/>
    <property type="match status" value="1"/>
</dbReference>
<evidence type="ECO:0000256" key="1">
    <source>
        <dbReference type="ARBA" id="ARBA00000316"/>
    </source>
</evidence>
<keyword evidence="10" id="KW-1185">Reference proteome</keyword>
<dbReference type="GO" id="GO:0008784">
    <property type="term" value="F:alanine racemase activity"/>
    <property type="evidence" value="ECO:0007669"/>
    <property type="project" value="UniProtKB-EC"/>
</dbReference>
<comment type="cofactor">
    <cofactor evidence="2 7">
        <name>pyridoxal 5'-phosphate</name>
        <dbReference type="ChEBI" id="CHEBI:597326"/>
    </cofactor>
</comment>
<dbReference type="Pfam" id="PF00842">
    <property type="entry name" value="Ala_racemase_C"/>
    <property type="match status" value="1"/>
</dbReference>